<name>A0AAF0EQ87_9BASI</name>
<dbReference type="AlphaFoldDB" id="A0AAF0EQ87"/>
<keyword evidence="2" id="KW-0378">Hydrolase</keyword>
<reference evidence="2" key="1">
    <citation type="submission" date="2023-03" db="EMBL/GenBank/DDBJ databases">
        <title>Mating type loci evolution in Malassezia.</title>
        <authorList>
            <person name="Coelho M.A."/>
        </authorList>
    </citation>
    <scope>NUCLEOTIDE SEQUENCE</scope>
    <source>
        <strain evidence="2">CBS 9557</strain>
    </source>
</reference>
<protein>
    <submittedName>
        <fullName evidence="2">Aminoacyl-tRNA hydrolase</fullName>
        <ecNumber evidence="2">3.1.1.29</ecNumber>
    </submittedName>
</protein>
<dbReference type="InterPro" id="IPR052104">
    <property type="entry name" value="Mito_Release_Factor_mL62"/>
</dbReference>
<organism evidence="2 3">
    <name type="scientific">Malassezia nana</name>
    <dbReference type="NCBI Taxonomy" id="180528"/>
    <lineage>
        <taxon>Eukaryota</taxon>
        <taxon>Fungi</taxon>
        <taxon>Dikarya</taxon>
        <taxon>Basidiomycota</taxon>
        <taxon>Ustilaginomycotina</taxon>
        <taxon>Malasseziomycetes</taxon>
        <taxon>Malasseziales</taxon>
        <taxon>Malasseziaceae</taxon>
        <taxon>Malassezia</taxon>
    </lineage>
</organism>
<accession>A0AAF0EQ87</accession>
<dbReference type="Pfam" id="PF00472">
    <property type="entry name" value="RF-1"/>
    <property type="match status" value="1"/>
</dbReference>
<proteinExistence type="predicted"/>
<dbReference type="InterPro" id="IPR000352">
    <property type="entry name" value="Pep_chain_release_fac_I"/>
</dbReference>
<dbReference type="PANTHER" id="PTHR11075">
    <property type="entry name" value="PEPTIDE CHAIN RELEASE FACTOR"/>
    <property type="match status" value="1"/>
</dbReference>
<dbReference type="GO" id="GO:0016150">
    <property type="term" value="F:translation release factor activity, codon nonspecific"/>
    <property type="evidence" value="ECO:0007669"/>
    <property type="project" value="TreeGrafter"/>
</dbReference>
<keyword evidence="3" id="KW-1185">Reference proteome</keyword>
<dbReference type="Proteomes" id="UP001213623">
    <property type="component" value="Chromosome 8"/>
</dbReference>
<sequence>MLRRASSAWARVWVPVGRSLPFYRPVHTYEVDWSNDEERRRWLEEFRACPLQTGEVHIGYARSSGPGGQNVNKCTLLILMEVHTKVHARLDLGPRTSRPLPTGLVKALAKQSPMYIQATHSLQVASERYRSQAQNVQDALSKVR</sequence>
<dbReference type="SUPFAM" id="SSF110916">
    <property type="entry name" value="Peptidyl-tRNA hydrolase domain-like"/>
    <property type="match status" value="1"/>
</dbReference>
<dbReference type="EC" id="3.1.1.29" evidence="2"/>
<dbReference type="GO" id="GO:0004045">
    <property type="term" value="F:peptidyl-tRNA hydrolase activity"/>
    <property type="evidence" value="ECO:0007669"/>
    <property type="project" value="UniProtKB-EC"/>
</dbReference>
<gene>
    <name evidence="2" type="ORF">MNAN1_003826</name>
</gene>
<evidence type="ECO:0000259" key="1">
    <source>
        <dbReference type="Pfam" id="PF00472"/>
    </source>
</evidence>
<dbReference type="EMBL" id="CP119899">
    <property type="protein sequence ID" value="WFD28811.1"/>
    <property type="molecule type" value="Genomic_DNA"/>
</dbReference>
<dbReference type="PANTHER" id="PTHR11075:SF54">
    <property type="entry name" value="LARGE RIBOSOMAL SUBUNIT PROTEIN ML62"/>
    <property type="match status" value="1"/>
</dbReference>
<dbReference type="Gene3D" id="3.30.160.20">
    <property type="match status" value="1"/>
</dbReference>
<evidence type="ECO:0000313" key="3">
    <source>
        <dbReference type="Proteomes" id="UP001213623"/>
    </source>
</evidence>
<dbReference type="GO" id="GO:0005762">
    <property type="term" value="C:mitochondrial large ribosomal subunit"/>
    <property type="evidence" value="ECO:0007669"/>
    <property type="project" value="TreeGrafter"/>
</dbReference>
<evidence type="ECO:0000313" key="2">
    <source>
        <dbReference type="EMBL" id="WFD28811.1"/>
    </source>
</evidence>
<dbReference type="GO" id="GO:0070126">
    <property type="term" value="P:mitochondrial translational termination"/>
    <property type="evidence" value="ECO:0007669"/>
    <property type="project" value="TreeGrafter"/>
</dbReference>
<feature type="domain" description="Prokaryotic-type class I peptide chain release factors" evidence="1">
    <location>
        <begin position="51"/>
        <end position="142"/>
    </location>
</feature>